<evidence type="ECO:0000313" key="2">
    <source>
        <dbReference type="EMBL" id="RKQ13295.1"/>
    </source>
</evidence>
<organism evidence="2 3">
    <name type="scientific">Oceanobacillus bengalensis</name>
    <dbReference type="NCBI Taxonomy" id="1435466"/>
    <lineage>
        <taxon>Bacteria</taxon>
        <taxon>Bacillati</taxon>
        <taxon>Bacillota</taxon>
        <taxon>Bacilli</taxon>
        <taxon>Bacillales</taxon>
        <taxon>Bacillaceae</taxon>
        <taxon>Oceanobacillus</taxon>
    </lineage>
</organism>
<keyword evidence="1" id="KW-1133">Transmembrane helix</keyword>
<keyword evidence="1" id="KW-0812">Transmembrane</keyword>
<name>A0A494YT38_9BACI</name>
<dbReference type="EMBL" id="RBZO01000033">
    <property type="protein sequence ID" value="RKQ13295.1"/>
    <property type="molecule type" value="Genomic_DNA"/>
</dbReference>
<feature type="transmembrane region" description="Helical" evidence="1">
    <location>
        <begin position="109"/>
        <end position="129"/>
    </location>
</feature>
<keyword evidence="3" id="KW-1185">Reference proteome</keyword>
<dbReference type="OrthoDB" id="2360867at2"/>
<evidence type="ECO:0000256" key="1">
    <source>
        <dbReference type="SAM" id="Phobius"/>
    </source>
</evidence>
<dbReference type="RefSeq" id="WP_121133815.1">
    <property type="nucleotide sequence ID" value="NZ_JBHUFK010000050.1"/>
</dbReference>
<feature type="transmembrane region" description="Helical" evidence="1">
    <location>
        <begin position="186"/>
        <end position="205"/>
    </location>
</feature>
<feature type="transmembrane region" description="Helical" evidence="1">
    <location>
        <begin position="7"/>
        <end position="25"/>
    </location>
</feature>
<gene>
    <name evidence="2" type="ORF">D8M05_16590</name>
</gene>
<feature type="transmembrane region" description="Helical" evidence="1">
    <location>
        <begin position="84"/>
        <end position="102"/>
    </location>
</feature>
<reference evidence="2 3" key="1">
    <citation type="journal article" date="2015" name="Antonie Van Leeuwenhoek">
        <title>Oceanobacillus bengalensis sp. nov., a bacterium isolated from seawater of the Bay of Bengal.</title>
        <authorList>
            <person name="Yongchang O."/>
            <person name="Xiang W."/>
            <person name="Wang G."/>
        </authorList>
    </citation>
    <scope>NUCLEOTIDE SEQUENCE [LARGE SCALE GENOMIC DNA]</scope>
    <source>
        <strain evidence="2 3">MCCC 1K00260</strain>
    </source>
</reference>
<sequence length="210" mass="24797">MKKYQWGFVASGCVLTILFLIVVNFLTSEEYLWFIYPTVLLLLLPLGLYSTFEKKHILFSIVASFILLVFLVMENYTKTPGYPWVLYAAAPIVLWPIISILGKRNKNMFVASTISMLFILYYTTLNIYLAPTYPWAIFPAFAILWWPLCLYHIKKKTYFTFSLNAALFISLFFISVNAFFSPNAIWAVYPIFVVLWWPLSMYYFYYRRKV</sequence>
<feature type="transmembrane region" description="Helical" evidence="1">
    <location>
        <begin position="56"/>
        <end position="72"/>
    </location>
</feature>
<dbReference type="Proteomes" id="UP000281813">
    <property type="component" value="Unassembled WGS sequence"/>
</dbReference>
<evidence type="ECO:0000313" key="3">
    <source>
        <dbReference type="Proteomes" id="UP000281813"/>
    </source>
</evidence>
<feature type="transmembrane region" description="Helical" evidence="1">
    <location>
        <begin position="158"/>
        <end position="180"/>
    </location>
</feature>
<comment type="caution">
    <text evidence="2">The sequence shown here is derived from an EMBL/GenBank/DDBJ whole genome shotgun (WGS) entry which is preliminary data.</text>
</comment>
<accession>A0A494YT38</accession>
<keyword evidence="1" id="KW-0472">Membrane</keyword>
<protein>
    <submittedName>
        <fullName evidence="2">Uncharacterized protein</fullName>
    </submittedName>
</protein>
<feature type="transmembrane region" description="Helical" evidence="1">
    <location>
        <begin position="135"/>
        <end position="151"/>
    </location>
</feature>
<feature type="transmembrane region" description="Helical" evidence="1">
    <location>
        <begin position="31"/>
        <end position="49"/>
    </location>
</feature>
<proteinExistence type="predicted"/>
<dbReference type="AlphaFoldDB" id="A0A494YT38"/>